<proteinExistence type="inferred from homology"/>
<dbReference type="NCBIfam" id="NF002543">
    <property type="entry name" value="PRK02101.1-4"/>
    <property type="match status" value="1"/>
</dbReference>
<evidence type="ECO:0000313" key="7">
    <source>
        <dbReference type="Proteomes" id="UP000264056"/>
    </source>
</evidence>
<dbReference type="PANTHER" id="PTHR30283">
    <property type="entry name" value="PEROXIDE STRESS RESPONSE PROTEIN YAAA"/>
    <property type="match status" value="1"/>
</dbReference>
<evidence type="ECO:0000313" key="4">
    <source>
        <dbReference type="EMBL" id="RFU53511.1"/>
    </source>
</evidence>
<reference evidence="4 6" key="2">
    <citation type="submission" date="2018-08" db="EMBL/GenBank/DDBJ databases">
        <title>Draft genome of Streptococcus sp. nov. Z1.</title>
        <authorList>
            <person name="Tian Z."/>
        </authorList>
    </citation>
    <scope>NUCLEOTIDE SEQUENCE [LARGE SCALE GENOMIC DNA]</scope>
    <source>
        <strain evidence="4">Z1</strain>
        <strain evidence="6">Z1(2018)</strain>
    </source>
</reference>
<gene>
    <name evidence="4" type="primary">yaaA</name>
    <name evidence="2" type="ORF">DDV21_011240</name>
    <name evidence="3" type="ORF">DDV22_03295</name>
    <name evidence="4" type="ORF">DDV23_03945</name>
</gene>
<dbReference type="Proteomes" id="UP000246115">
    <property type="component" value="Chromosome"/>
</dbReference>
<reference evidence="2" key="4">
    <citation type="journal article" date="2019" name="Int. J. Syst. Evol. Microbiol.">
        <title>Streptococcus chenjunshii sp. nov. isolated from feces of Tibetan antelopes.</title>
        <authorList>
            <person name="Tian Z."/>
            <person name="Lu S."/>
            <person name="Jin D."/>
            <person name="Yang J."/>
            <person name="Pu J."/>
            <person name="Lai X.H."/>
            <person name="Bai X.N."/>
            <person name="Wu X.M."/>
            <person name="Li J."/>
            <person name="Wang S."/>
            <person name="Xu J."/>
        </authorList>
    </citation>
    <scope>NUCLEOTIDE SEQUENCE</scope>
    <source>
        <strain evidence="2">Z15</strain>
    </source>
</reference>
<dbReference type="Proteomes" id="UP000264056">
    <property type="component" value="Unassembled WGS sequence"/>
</dbReference>
<dbReference type="PANTHER" id="PTHR30283:SF4">
    <property type="entry name" value="PEROXIDE STRESS RESISTANCE PROTEIN YAAA"/>
    <property type="match status" value="1"/>
</dbReference>
<protein>
    <recommendedName>
        <fullName evidence="1">UPF0246 protein DDV21_011240</fullName>
    </recommendedName>
</protein>
<dbReference type="EMBL" id="QVQZ01000006">
    <property type="protein sequence ID" value="RFU53511.1"/>
    <property type="molecule type" value="Genomic_DNA"/>
</dbReference>
<sequence>MITYLIPTAKEMKFSGQTYPHFVPNKTRPLIQKLCQKSVEELTDFYNIKPTAAALEFERLQALKTGQAAAYPALTLFNGLMYRHIETDAIPEQKLTKQVYIASALYGIIPADRPIAPHRLDFSHKLKMHGHSLKSYWREDYDHFAHKQELIISLLSAEFADVFSPEQRKRFITLEFMEEKEGQLKKHATISKKARGQFLSQALKEDCQTVQDIKELQFHGFAYRPDLSTAGRTLVFVKTAAHKH</sequence>
<organism evidence="4 6">
    <name type="scientific">Streptococcus chenjunshii</name>
    <dbReference type="NCBI Taxonomy" id="2173853"/>
    <lineage>
        <taxon>Bacteria</taxon>
        <taxon>Bacillati</taxon>
        <taxon>Bacillota</taxon>
        <taxon>Bacilli</taxon>
        <taxon>Lactobacillales</taxon>
        <taxon>Streptococcaceae</taxon>
        <taxon>Streptococcus</taxon>
    </lineage>
</organism>
<accession>A0A372KMK4</accession>
<dbReference type="EMBL" id="CP031733">
    <property type="protein sequence ID" value="AXQ79593.1"/>
    <property type="molecule type" value="Genomic_DNA"/>
</dbReference>
<accession>A0A346NEZ8</accession>
<reference evidence="5" key="3">
    <citation type="submission" date="2018-08" db="EMBL/GenBank/DDBJ databases">
        <title>Streptococcus chenjunshii sp. nov., isolated from stools sample of the Tibetan antelope in the Qinghai-Tibet plateau, China.</title>
        <authorList>
            <person name="Tian Z."/>
        </authorList>
    </citation>
    <scope>NUCLEOTIDE SEQUENCE [LARGE SCALE GENOMIC DNA]</scope>
    <source>
        <strain evidence="5">Z15</strain>
    </source>
</reference>
<evidence type="ECO:0000256" key="1">
    <source>
        <dbReference type="HAMAP-Rule" id="MF_00652"/>
    </source>
</evidence>
<name>A0A372KMK4_9STRE</name>
<dbReference type="GO" id="GO:0033194">
    <property type="term" value="P:response to hydroperoxide"/>
    <property type="evidence" value="ECO:0007669"/>
    <property type="project" value="TreeGrafter"/>
</dbReference>
<comment type="similarity">
    <text evidence="1">Belongs to the UPF0246 family.</text>
</comment>
<dbReference type="EMBL" id="QVQY01000005">
    <property type="protein sequence ID" value="RFU51508.1"/>
    <property type="molecule type" value="Genomic_DNA"/>
</dbReference>
<dbReference type="KEGG" id="schj:DDV21_011240"/>
<dbReference type="RefSeq" id="WP_116877812.1">
    <property type="nucleotide sequence ID" value="NZ_CP031733.1"/>
</dbReference>
<dbReference type="Proteomes" id="UP000262901">
    <property type="component" value="Unassembled WGS sequence"/>
</dbReference>
<dbReference type="GO" id="GO:0005829">
    <property type="term" value="C:cytosol"/>
    <property type="evidence" value="ECO:0007669"/>
    <property type="project" value="TreeGrafter"/>
</dbReference>
<dbReference type="AlphaFoldDB" id="A0A372KMK4"/>
<dbReference type="Pfam" id="PF03883">
    <property type="entry name" value="H2O2_YaaD"/>
    <property type="match status" value="1"/>
</dbReference>
<reference evidence="3 7" key="1">
    <citation type="submission" date="2018-08" db="EMBL/GenBank/DDBJ databases">
        <title>Draft genome of Streptococcus sp .nov. Z2.</title>
        <authorList>
            <person name="Tian Z."/>
        </authorList>
    </citation>
    <scope>NUCLEOTIDE SEQUENCE [LARGE SCALE GENOMIC DNA]</scope>
    <source>
        <strain evidence="3 7">Z2</strain>
    </source>
</reference>
<keyword evidence="7" id="KW-1185">Reference proteome</keyword>
<dbReference type="OrthoDB" id="9777133at2"/>
<evidence type="ECO:0000313" key="2">
    <source>
        <dbReference type="EMBL" id="AXQ79593.1"/>
    </source>
</evidence>
<dbReference type="HAMAP" id="MF_00652">
    <property type="entry name" value="UPF0246"/>
    <property type="match status" value="1"/>
</dbReference>
<evidence type="ECO:0000313" key="6">
    <source>
        <dbReference type="Proteomes" id="UP000262901"/>
    </source>
</evidence>
<evidence type="ECO:0000313" key="5">
    <source>
        <dbReference type="Proteomes" id="UP000246115"/>
    </source>
</evidence>
<evidence type="ECO:0000313" key="3">
    <source>
        <dbReference type="EMBL" id="RFU51508.1"/>
    </source>
</evidence>
<dbReference type="InterPro" id="IPR005583">
    <property type="entry name" value="YaaA"/>
</dbReference>